<name>F8FJG3_PAEMK</name>
<dbReference type="EMBL" id="CP002869">
    <property type="protein sequence ID" value="AEI39926.1"/>
    <property type="molecule type" value="Genomic_DNA"/>
</dbReference>
<proteinExistence type="predicted"/>
<evidence type="ECO:0000313" key="1">
    <source>
        <dbReference type="EMBL" id="AEI39926.1"/>
    </source>
</evidence>
<organism evidence="1 2">
    <name type="scientific">Paenibacillus mucilaginosus (strain KNP414)</name>
    <dbReference type="NCBI Taxonomy" id="1036673"/>
    <lineage>
        <taxon>Bacteria</taxon>
        <taxon>Bacillati</taxon>
        <taxon>Bacillota</taxon>
        <taxon>Bacilli</taxon>
        <taxon>Bacillales</taxon>
        <taxon>Paenibacillaceae</taxon>
        <taxon>Paenibacillus</taxon>
    </lineage>
</organism>
<protein>
    <submittedName>
        <fullName evidence="1">Uncharacterized protein</fullName>
    </submittedName>
</protein>
<reference evidence="1 2" key="2">
    <citation type="journal article" date="2013" name="Genome Announc.">
        <title>Genome Sequence of Growth-Improving Paenibacillus mucilaginosus Strain KNP414.</title>
        <authorList>
            <person name="Lu J.J."/>
            <person name="Wang J.F."/>
            <person name="Hu X.F."/>
        </authorList>
    </citation>
    <scope>NUCLEOTIDE SEQUENCE [LARGE SCALE GENOMIC DNA]</scope>
    <source>
        <strain evidence="1 2">KNP414</strain>
    </source>
</reference>
<dbReference type="HOGENOM" id="CLU_3346717_0_0_9"/>
<dbReference type="AlphaFoldDB" id="F8FJG3"/>
<dbReference type="KEGG" id="pms:KNP414_01362"/>
<sequence length="37" mass="4478">MDADLLMRRIILLKLFTKEFKKIVVDNYLCKVNSIRH</sequence>
<accession>F8FJG3</accession>
<dbReference type="Proteomes" id="UP000006620">
    <property type="component" value="Chromosome"/>
</dbReference>
<gene>
    <name evidence="1" type="ordered locus">KNP414_01362</name>
</gene>
<reference evidence="2" key="1">
    <citation type="submission" date="2011-06" db="EMBL/GenBank/DDBJ databases">
        <title>Complete genome sequence of Paenibacillus mucilaginosus KNP414.</title>
        <authorList>
            <person name="Wang J."/>
            <person name="Hu S."/>
            <person name="Hu X."/>
            <person name="Zhang B."/>
            <person name="Dong D."/>
            <person name="Zhang S."/>
            <person name="Zhao K."/>
            <person name="Wu D."/>
        </authorList>
    </citation>
    <scope>NUCLEOTIDE SEQUENCE [LARGE SCALE GENOMIC DNA]</scope>
    <source>
        <strain evidence="2">KNP414</strain>
    </source>
</reference>
<evidence type="ECO:0000313" key="2">
    <source>
        <dbReference type="Proteomes" id="UP000006620"/>
    </source>
</evidence>